<protein>
    <submittedName>
        <fullName evidence="1">Uncharacterized protein</fullName>
    </submittedName>
</protein>
<evidence type="ECO:0000313" key="2">
    <source>
        <dbReference type="Proteomes" id="UP000584642"/>
    </source>
</evidence>
<dbReference type="Proteomes" id="UP000584642">
    <property type="component" value="Unassembled WGS sequence"/>
</dbReference>
<name>A0ABX2TM56_9PROT</name>
<keyword evidence="2" id="KW-1185">Reference proteome</keyword>
<gene>
    <name evidence="1" type="ORF">HND93_31995</name>
</gene>
<sequence>MATNFHLIGVGGSGAKSVAAFVHCCAAGLAPPSVTVSLLDQDASNGNVSEASELISTYRSLYQRLGKNLPPSPERMTLFGSEIANPQNGTAPETPRVWLPLGATVTTMGEHFQYPRLRPEIKHLVSALLNQHEEIGLQLDRGFRGRPAVGAVVLSSLGASHPLLDYLDRIANDAGHQQRVFLAGSVFGGMGASGLPTVARTLRNLRSAPGRGGRRAAARNGSFNIGTALLLPYFEFPDPPSGTAAAEEIAVTSAQIPWSSRMALEYYHSQIDGDGGSDIFDHLYLVGQQPLTSVDYFSTGSRDQRNPALLPEMLAALAGCHFFAAESIPSGKIFRASHRDSQIGWEDLPRVWSVANAHEVRIGMAQLLRFAFAYRYAYFPCIHGDRSARTYGGFDWYAKLIGRRGLKGDDIDTAKELNRYCTLLLRWIADIFYSYKKMSTGGETALGLFDVSRFSVDPRVRTRTAAGTAAINDVALMGDHPRSAATRDREPAAVKDEDVPGLAEAFTELVGDEGKGGALDLLYIYDALERSRPRASPGLTAFVDALWRACATIPAADAPKLPPWWQSA</sequence>
<reference evidence="1 2" key="1">
    <citation type="submission" date="2020-05" db="EMBL/GenBank/DDBJ databases">
        <title>Azospirillum oleiclasticum sp. nov, a nitrogen-fixing and heavy crude oil-emulsifying bacterium isolated from the crude oil of Yumen Oilfield.</title>
        <authorList>
            <person name="Wu D."/>
            <person name="Cai M."/>
            <person name="Zhang X."/>
        </authorList>
    </citation>
    <scope>NUCLEOTIDE SEQUENCE [LARGE SCALE GENOMIC DNA]</scope>
    <source>
        <strain evidence="1 2">ROY-1-1-2</strain>
    </source>
</reference>
<accession>A0ABX2TM56</accession>
<proteinExistence type="predicted"/>
<dbReference type="EMBL" id="JABFDB010000039">
    <property type="protein sequence ID" value="NYZ24353.1"/>
    <property type="molecule type" value="Genomic_DNA"/>
</dbReference>
<evidence type="ECO:0000313" key="1">
    <source>
        <dbReference type="EMBL" id="NYZ24353.1"/>
    </source>
</evidence>
<dbReference type="RefSeq" id="WP_180286123.1">
    <property type="nucleotide sequence ID" value="NZ_JABFDB010000039.1"/>
</dbReference>
<comment type="caution">
    <text evidence="1">The sequence shown here is derived from an EMBL/GenBank/DDBJ whole genome shotgun (WGS) entry which is preliminary data.</text>
</comment>
<organism evidence="1 2">
    <name type="scientific">Azospirillum oleiclasticum</name>
    <dbReference type="NCBI Taxonomy" id="2735135"/>
    <lineage>
        <taxon>Bacteria</taxon>
        <taxon>Pseudomonadati</taxon>
        <taxon>Pseudomonadota</taxon>
        <taxon>Alphaproteobacteria</taxon>
        <taxon>Rhodospirillales</taxon>
        <taxon>Azospirillaceae</taxon>
        <taxon>Azospirillum</taxon>
    </lineage>
</organism>